<evidence type="ECO:0000313" key="3">
    <source>
        <dbReference type="EMBL" id="GJJ75969.1"/>
    </source>
</evidence>
<reference evidence="3" key="2">
    <citation type="journal article" date="2022" name="Microbiol. Resour. Announc.">
        <title>Whole-Genome Sequence of Entomortierella parvispora E1425, a Mucoromycotan Fungus Associated with Burkholderiaceae-Related Endosymbiotic Bacteria.</title>
        <authorList>
            <person name="Herlambang A."/>
            <person name="Guo Y."/>
            <person name="Takashima Y."/>
            <person name="Narisawa K."/>
            <person name="Ohta H."/>
            <person name="Nishizawa T."/>
        </authorList>
    </citation>
    <scope>NUCLEOTIDE SEQUENCE</scope>
    <source>
        <strain evidence="3">E1425</strain>
    </source>
</reference>
<reference evidence="3" key="1">
    <citation type="submission" date="2021-11" db="EMBL/GenBank/DDBJ databases">
        <authorList>
            <person name="Herlambang A."/>
            <person name="Guo Y."/>
            <person name="Takashima Y."/>
            <person name="Nishizawa T."/>
        </authorList>
    </citation>
    <scope>NUCLEOTIDE SEQUENCE</scope>
    <source>
        <strain evidence="3">E1425</strain>
    </source>
</reference>
<keyword evidence="4" id="KW-1185">Reference proteome</keyword>
<dbReference type="OrthoDB" id="2496395at2759"/>
<dbReference type="AlphaFoldDB" id="A0A9P3LZ71"/>
<organism evidence="3 4">
    <name type="scientific">Entomortierella parvispora</name>
    <dbReference type="NCBI Taxonomy" id="205924"/>
    <lineage>
        <taxon>Eukaryota</taxon>
        <taxon>Fungi</taxon>
        <taxon>Fungi incertae sedis</taxon>
        <taxon>Mucoromycota</taxon>
        <taxon>Mortierellomycotina</taxon>
        <taxon>Mortierellomycetes</taxon>
        <taxon>Mortierellales</taxon>
        <taxon>Mortierellaceae</taxon>
        <taxon>Entomortierella</taxon>
    </lineage>
</organism>
<feature type="compositionally biased region" description="Basic residues" evidence="1">
    <location>
        <begin position="1"/>
        <end position="10"/>
    </location>
</feature>
<proteinExistence type="predicted"/>
<dbReference type="InterPro" id="IPR046496">
    <property type="entry name" value="DUF6589"/>
</dbReference>
<feature type="domain" description="DUF6589" evidence="2">
    <location>
        <begin position="297"/>
        <end position="602"/>
    </location>
</feature>
<dbReference type="EMBL" id="BQFW01000011">
    <property type="protein sequence ID" value="GJJ75969.1"/>
    <property type="molecule type" value="Genomic_DNA"/>
</dbReference>
<accession>A0A9P3LZ71</accession>
<comment type="caution">
    <text evidence="3">The sequence shown here is derived from an EMBL/GenBank/DDBJ whole genome shotgun (WGS) entry which is preliminary data.</text>
</comment>
<evidence type="ECO:0000256" key="1">
    <source>
        <dbReference type="SAM" id="MobiDB-lite"/>
    </source>
</evidence>
<evidence type="ECO:0000259" key="2">
    <source>
        <dbReference type="Pfam" id="PF20231"/>
    </source>
</evidence>
<sequence length="780" mass="88782">MVTSLHRRIPRSQWVKQPKERPVSEDQGKNLVAILEYIRDCGLSFGSFIEACLNSDDIVVKRKVDHFLAHGCPARCFDIWKDSIKKDHSKTLLTSAMDFVLKFARPEIERASHTMNIGLPATAVTGEALEQFRLENILREMEGHAPISLALLRGLINDKRLSPFEPEIPAVPVVASVVLRTWNRRANFLQGIFSLYFYSQGATKSLVSVLQRAGLSNSFDWIMEGLDHLTTAHLEKIQSILKDRKQPFMIVYDNINMAFRRYNQRTTNKDSFENGATATAILTSEMPAVEGVQDATRHIRASDLYPSKEQDSHLKETYRYHLIEALRRRGTISLKNPIPEPVKNKLKVERTKAYPLPSMHIDQSTVEGNRDILDKIMKVLQLSPETFFDQTRLVVAGDQLTLARIRSVARLRWDEDLAYYRVEWAIPVLQLFHLQMVLASTILKTHWGTRTTPGSLSSFVAALEKKRISPDKSSFHDLDEFLRHVFDAIVLLIWEIKLKSEEELSSKSSGQMPHSSMDVMDKVDGIIGQYLTATGLGGMANQQSVNAALFIRDMLFYIELGSAIKAGDIGRILEMIRWLTLTFQAGGNRNYANELLRLHYGYPPTFIKSTTIFLQKSDTRQKSSNLNWGILEKKIAPNVRTFQEIARTVEKMFKTPHCGTNHSAPSSVADIDIIKQRCIEAGFFTHDDISPDLVVPAVRDLLAEGRNNIVDKRRIAVFKKCCGRYCNEDAGEMDVEMEEEEEDAEMDEERPTIADDEALEFPEFDISQFDLDEFVENNFC</sequence>
<feature type="region of interest" description="Disordered" evidence="1">
    <location>
        <begin position="1"/>
        <end position="21"/>
    </location>
</feature>
<evidence type="ECO:0000313" key="4">
    <source>
        <dbReference type="Proteomes" id="UP000827284"/>
    </source>
</evidence>
<dbReference type="Proteomes" id="UP000827284">
    <property type="component" value="Unassembled WGS sequence"/>
</dbReference>
<dbReference type="Pfam" id="PF20231">
    <property type="entry name" value="DUF6589"/>
    <property type="match status" value="1"/>
</dbReference>
<gene>
    <name evidence="3" type="ORF">EMPS_08327</name>
</gene>
<protein>
    <recommendedName>
        <fullName evidence="2">DUF6589 domain-containing protein</fullName>
    </recommendedName>
</protein>
<name>A0A9P3LZ71_9FUNG</name>